<evidence type="ECO:0000313" key="1">
    <source>
        <dbReference type="EMBL" id="TTG02118.1"/>
    </source>
</evidence>
<proteinExistence type="predicted"/>
<comment type="caution">
    <text evidence="1">The sequence shown here is derived from an EMBL/GenBank/DDBJ whole genome shotgun (WGS) entry which is preliminary data.</text>
</comment>
<organism evidence="1 2">
    <name type="scientific">Bagarius yarrelli</name>
    <name type="common">Goonch</name>
    <name type="synonym">Bagrus yarrelli</name>
    <dbReference type="NCBI Taxonomy" id="175774"/>
    <lineage>
        <taxon>Eukaryota</taxon>
        <taxon>Metazoa</taxon>
        <taxon>Chordata</taxon>
        <taxon>Craniata</taxon>
        <taxon>Vertebrata</taxon>
        <taxon>Euteleostomi</taxon>
        <taxon>Actinopterygii</taxon>
        <taxon>Neopterygii</taxon>
        <taxon>Teleostei</taxon>
        <taxon>Ostariophysi</taxon>
        <taxon>Siluriformes</taxon>
        <taxon>Sisoridae</taxon>
        <taxon>Sisorinae</taxon>
        <taxon>Bagarius</taxon>
    </lineage>
</organism>
<accession>A0A556VAV6</accession>
<dbReference type="Proteomes" id="UP000319801">
    <property type="component" value="Unassembled WGS sequence"/>
</dbReference>
<sequence>MLTQRLGRVPTGVFGSVFRHRIVRVRVQTQDRSGPCSDTGAFGSVFRQERFGPVFRQRSVWARVQTEKRLACFSIEERSGRVLIKGSLGHVLIVVRSCSDRGVSV</sequence>
<dbReference type="EMBL" id="VCAZ01000199">
    <property type="protein sequence ID" value="TTG02118.1"/>
    <property type="molecule type" value="Genomic_DNA"/>
</dbReference>
<gene>
    <name evidence="1" type="ORF">Baya_15054</name>
</gene>
<name>A0A556VAV6_BAGYA</name>
<protein>
    <submittedName>
        <fullName evidence="1">Uncharacterized protein</fullName>
    </submittedName>
</protein>
<evidence type="ECO:0000313" key="2">
    <source>
        <dbReference type="Proteomes" id="UP000319801"/>
    </source>
</evidence>
<reference evidence="1 2" key="1">
    <citation type="journal article" date="2019" name="Genome Biol. Evol.">
        <title>Whole-Genome Sequencing of the Giant Devil Catfish, Bagarius yarrelli.</title>
        <authorList>
            <person name="Jiang W."/>
            <person name="Lv Y."/>
            <person name="Cheng L."/>
            <person name="Yang K."/>
            <person name="Chao B."/>
            <person name="Wang X."/>
            <person name="Li Y."/>
            <person name="Pan X."/>
            <person name="You X."/>
            <person name="Zhang Y."/>
            <person name="Yang J."/>
            <person name="Li J."/>
            <person name="Zhang X."/>
            <person name="Liu S."/>
            <person name="Sun C."/>
            <person name="Yang J."/>
            <person name="Shi Q."/>
        </authorList>
    </citation>
    <scope>NUCLEOTIDE SEQUENCE [LARGE SCALE GENOMIC DNA]</scope>
    <source>
        <strain evidence="1">JWS20170419001</strain>
        <tissue evidence="1">Muscle</tissue>
    </source>
</reference>
<dbReference type="AlphaFoldDB" id="A0A556VAV6"/>
<keyword evidence="2" id="KW-1185">Reference proteome</keyword>